<accession>A0A820F5I8</accession>
<dbReference type="Proteomes" id="UP000663823">
    <property type="component" value="Unassembled WGS sequence"/>
</dbReference>
<evidence type="ECO:0000313" key="1">
    <source>
        <dbReference type="EMBL" id="CAF4259068.1"/>
    </source>
</evidence>
<comment type="caution">
    <text evidence="1">The sequence shown here is derived from an EMBL/GenBank/DDBJ whole genome shotgun (WGS) entry which is preliminary data.</text>
</comment>
<dbReference type="EMBL" id="CAJOAX010034568">
    <property type="protein sequence ID" value="CAF4259068.1"/>
    <property type="molecule type" value="Genomic_DNA"/>
</dbReference>
<evidence type="ECO:0000313" key="2">
    <source>
        <dbReference type="Proteomes" id="UP000663823"/>
    </source>
</evidence>
<dbReference type="AlphaFoldDB" id="A0A820F5I8"/>
<gene>
    <name evidence="1" type="ORF">OTI717_LOCUS40696</name>
</gene>
<organism evidence="1 2">
    <name type="scientific">Rotaria sordida</name>
    <dbReference type="NCBI Taxonomy" id="392033"/>
    <lineage>
        <taxon>Eukaryota</taxon>
        <taxon>Metazoa</taxon>
        <taxon>Spiralia</taxon>
        <taxon>Gnathifera</taxon>
        <taxon>Rotifera</taxon>
        <taxon>Eurotatoria</taxon>
        <taxon>Bdelloidea</taxon>
        <taxon>Philodinida</taxon>
        <taxon>Philodinidae</taxon>
        <taxon>Rotaria</taxon>
    </lineage>
</organism>
<protein>
    <submittedName>
        <fullName evidence="1">Uncharacterized protein</fullName>
    </submittedName>
</protein>
<proteinExistence type="predicted"/>
<feature type="non-terminal residue" evidence="1">
    <location>
        <position position="1"/>
    </location>
</feature>
<reference evidence="1" key="1">
    <citation type="submission" date="2021-02" db="EMBL/GenBank/DDBJ databases">
        <authorList>
            <person name="Nowell W R."/>
        </authorList>
    </citation>
    <scope>NUCLEOTIDE SEQUENCE</scope>
</reference>
<name>A0A820F5I8_9BILA</name>
<sequence>MDKDSLTKYQSVDTTNKITELVTFDNNKILNSLQEIPLNLSTTIPSVEETSQQKIDENKRVTVSYSSLPDDLSSILNISQRKSSIISQQSKEQKILKKRSSKKKHQSVIIKQIEDVELVPTTNDESLSIQAFNIEQENQEIQPSISITSESKVIYHKVGG</sequence>